<feature type="modified residue" description="4-aspartylphosphate" evidence="2">
    <location>
        <position position="55"/>
    </location>
</feature>
<name>A0ABT3FQ03_9BACT</name>
<proteinExistence type="predicted"/>
<dbReference type="InterPro" id="IPR050595">
    <property type="entry name" value="Bact_response_regulator"/>
</dbReference>
<dbReference type="Gene3D" id="3.40.50.2300">
    <property type="match status" value="1"/>
</dbReference>
<dbReference type="SUPFAM" id="SSF52172">
    <property type="entry name" value="CheY-like"/>
    <property type="match status" value="1"/>
</dbReference>
<dbReference type="PROSITE" id="PS50110">
    <property type="entry name" value="RESPONSE_REGULATORY"/>
    <property type="match status" value="1"/>
</dbReference>
<accession>A0ABT3FQ03</accession>
<keyword evidence="1 2" id="KW-0597">Phosphoprotein</keyword>
<keyword evidence="5" id="KW-1185">Reference proteome</keyword>
<evidence type="ECO:0000256" key="2">
    <source>
        <dbReference type="PROSITE-ProRule" id="PRU00169"/>
    </source>
</evidence>
<dbReference type="PANTHER" id="PTHR44591:SF3">
    <property type="entry name" value="RESPONSE REGULATORY DOMAIN-CONTAINING PROTEIN"/>
    <property type="match status" value="1"/>
</dbReference>
<evidence type="ECO:0000259" key="3">
    <source>
        <dbReference type="PROSITE" id="PS50110"/>
    </source>
</evidence>
<dbReference type="InterPro" id="IPR001789">
    <property type="entry name" value="Sig_transdc_resp-reg_receiver"/>
</dbReference>
<dbReference type="Proteomes" id="UP001207930">
    <property type="component" value="Unassembled WGS sequence"/>
</dbReference>
<dbReference type="Pfam" id="PF00072">
    <property type="entry name" value="Response_reg"/>
    <property type="match status" value="1"/>
</dbReference>
<dbReference type="SMART" id="SM00448">
    <property type="entry name" value="REC"/>
    <property type="match status" value="1"/>
</dbReference>
<gene>
    <name evidence="4" type="ORF">OKA04_13020</name>
</gene>
<evidence type="ECO:0000313" key="5">
    <source>
        <dbReference type="Proteomes" id="UP001207930"/>
    </source>
</evidence>
<evidence type="ECO:0000256" key="1">
    <source>
        <dbReference type="ARBA" id="ARBA00022553"/>
    </source>
</evidence>
<feature type="domain" description="Response regulatory" evidence="3">
    <location>
        <begin position="5"/>
        <end position="124"/>
    </location>
</feature>
<dbReference type="EMBL" id="JAPDDS010000006">
    <property type="protein sequence ID" value="MCW1885654.1"/>
    <property type="molecule type" value="Genomic_DNA"/>
</dbReference>
<comment type="caution">
    <text evidence="4">The sequence shown here is derived from an EMBL/GenBank/DDBJ whole genome shotgun (WGS) entry which is preliminary data.</text>
</comment>
<protein>
    <submittedName>
        <fullName evidence="4">Response regulator</fullName>
    </submittedName>
</protein>
<organism evidence="4 5">
    <name type="scientific">Luteolibacter flavescens</name>
    <dbReference type="NCBI Taxonomy" id="1859460"/>
    <lineage>
        <taxon>Bacteria</taxon>
        <taxon>Pseudomonadati</taxon>
        <taxon>Verrucomicrobiota</taxon>
        <taxon>Verrucomicrobiia</taxon>
        <taxon>Verrucomicrobiales</taxon>
        <taxon>Verrucomicrobiaceae</taxon>
        <taxon>Luteolibacter</taxon>
    </lineage>
</organism>
<dbReference type="InterPro" id="IPR011006">
    <property type="entry name" value="CheY-like_superfamily"/>
</dbReference>
<dbReference type="PANTHER" id="PTHR44591">
    <property type="entry name" value="STRESS RESPONSE REGULATOR PROTEIN 1"/>
    <property type="match status" value="1"/>
</dbReference>
<dbReference type="RefSeq" id="WP_264501609.1">
    <property type="nucleotide sequence ID" value="NZ_JAPDDS010000006.1"/>
</dbReference>
<evidence type="ECO:0000313" key="4">
    <source>
        <dbReference type="EMBL" id="MCW1885654.1"/>
    </source>
</evidence>
<reference evidence="4 5" key="1">
    <citation type="submission" date="2022-10" db="EMBL/GenBank/DDBJ databases">
        <title>Luteolibacter flavescens strain MCCC 1K03193, whole genome shotgun sequencing project.</title>
        <authorList>
            <person name="Zhao G."/>
            <person name="Shen L."/>
        </authorList>
    </citation>
    <scope>NUCLEOTIDE SEQUENCE [LARGE SCALE GENOMIC DNA]</scope>
    <source>
        <strain evidence="4 5">MCCC 1K03193</strain>
    </source>
</reference>
<sequence>METPRILIIDDEADFTALLRANLEEVGNFDVHDINDSSLALTTAKNFMPDLCVIDVVMPGMDGGDVVAQFRADPDLKNIPVLMLTALVEENPETPDGETQTGGLPFVSKTSDFDTILACIEKHLEEARVKTPADEPQMAEPWEIG</sequence>